<evidence type="ECO:0000313" key="3">
    <source>
        <dbReference type="Proteomes" id="UP001218788"/>
    </source>
</evidence>
<protein>
    <submittedName>
        <fullName evidence="2">Uncharacterized protein</fullName>
    </submittedName>
</protein>
<feature type="transmembrane region" description="Helical" evidence="1">
    <location>
        <begin position="47"/>
        <end position="66"/>
    </location>
</feature>
<evidence type="ECO:0000256" key="1">
    <source>
        <dbReference type="SAM" id="Phobius"/>
    </source>
</evidence>
<feature type="transmembrane region" description="Helical" evidence="1">
    <location>
        <begin position="6"/>
        <end position="27"/>
    </location>
</feature>
<dbReference type="RefSeq" id="WP_273640659.1">
    <property type="nucleotide sequence ID" value="NZ_JAQQXP010000001.1"/>
</dbReference>
<proteinExistence type="predicted"/>
<keyword evidence="1" id="KW-0812">Transmembrane</keyword>
<organism evidence="2 3">
    <name type="scientific">Alteromonas gilva</name>
    <dbReference type="NCBI Taxonomy" id="2987522"/>
    <lineage>
        <taxon>Bacteria</taxon>
        <taxon>Pseudomonadati</taxon>
        <taxon>Pseudomonadota</taxon>
        <taxon>Gammaproteobacteria</taxon>
        <taxon>Alteromonadales</taxon>
        <taxon>Alteromonadaceae</taxon>
        <taxon>Alteromonas/Salinimonas group</taxon>
        <taxon>Alteromonas</taxon>
    </lineage>
</organism>
<keyword evidence="1" id="KW-1133">Transmembrane helix</keyword>
<reference evidence="2 3" key="1">
    <citation type="submission" date="2022-10" db="EMBL/GenBank/DDBJ databases">
        <title>Alteromonas sp. chi3 Genome sequencing.</title>
        <authorList>
            <person name="Park S."/>
        </authorList>
    </citation>
    <scope>NUCLEOTIDE SEQUENCE [LARGE SCALE GENOMIC DNA]</scope>
    <source>
        <strain evidence="3">chi3</strain>
    </source>
</reference>
<evidence type="ECO:0000313" key="2">
    <source>
        <dbReference type="EMBL" id="MDC8831394.1"/>
    </source>
</evidence>
<gene>
    <name evidence="2" type="ORF">OIK42_11550</name>
</gene>
<name>A0ABT5L2W6_9ALTE</name>
<comment type="caution">
    <text evidence="2">The sequence shown here is derived from an EMBL/GenBank/DDBJ whole genome shotgun (WGS) entry which is preliminary data.</text>
</comment>
<accession>A0ABT5L2W6</accession>
<keyword evidence="3" id="KW-1185">Reference proteome</keyword>
<dbReference type="EMBL" id="JAQQXP010000001">
    <property type="protein sequence ID" value="MDC8831394.1"/>
    <property type="molecule type" value="Genomic_DNA"/>
</dbReference>
<sequence length="67" mass="7527">MFQLVMMALGFGVGIYNLSQGLGYVSIKNSEKMDVGELNRKKRMLKFSSLPMFGIGIVYTAEFLGLW</sequence>
<dbReference type="Proteomes" id="UP001218788">
    <property type="component" value="Unassembled WGS sequence"/>
</dbReference>
<keyword evidence="1" id="KW-0472">Membrane</keyword>